<protein>
    <submittedName>
        <fullName evidence="1">Dehydratase</fullName>
    </submittedName>
</protein>
<evidence type="ECO:0000313" key="1">
    <source>
        <dbReference type="EMBL" id="SNR67260.1"/>
    </source>
</evidence>
<name>A0A238Y8C3_9ACTN</name>
<sequence>MLARSGLSPEPYSKEVAMIHPFRNPLAAGALGLVTALSVSLPAVAAPAPVTWDCQARPPIGGAQQLSLDTPITGSAPESVATGSDFEITAEPAPLTIPASANGNTIRYLKNLQVRTPVPAGTSFRGVTLTGGSNLGTGIPTATQSGGLITVTVPGQLTGGSTVQLPTIHLAVTATAAAGSTIVSTLAGTSYTDPGLSFTANVKFLFTGIDVPASCFTSPNPVLTSTAVTG</sequence>
<keyword evidence="2" id="KW-1185">Reference proteome</keyword>
<organism evidence="1 2">
    <name type="scientific">Actinoplanes regularis</name>
    <dbReference type="NCBI Taxonomy" id="52697"/>
    <lineage>
        <taxon>Bacteria</taxon>
        <taxon>Bacillati</taxon>
        <taxon>Actinomycetota</taxon>
        <taxon>Actinomycetes</taxon>
        <taxon>Micromonosporales</taxon>
        <taxon>Micromonosporaceae</taxon>
        <taxon>Actinoplanes</taxon>
    </lineage>
</organism>
<accession>A0A238Y8C3</accession>
<dbReference type="OrthoDB" id="3820986at2"/>
<gene>
    <name evidence="1" type="ORF">SAMN06264365_104344</name>
</gene>
<dbReference type="EMBL" id="FZNR01000004">
    <property type="protein sequence ID" value="SNR67260.1"/>
    <property type="molecule type" value="Genomic_DNA"/>
</dbReference>
<dbReference type="Proteomes" id="UP000198415">
    <property type="component" value="Unassembled WGS sequence"/>
</dbReference>
<dbReference type="AlphaFoldDB" id="A0A238Y8C3"/>
<dbReference type="RefSeq" id="WP_089293513.1">
    <property type="nucleotide sequence ID" value="NZ_BOMU01000037.1"/>
</dbReference>
<evidence type="ECO:0000313" key="2">
    <source>
        <dbReference type="Proteomes" id="UP000198415"/>
    </source>
</evidence>
<reference evidence="1 2" key="1">
    <citation type="submission" date="2017-06" db="EMBL/GenBank/DDBJ databases">
        <authorList>
            <person name="Kim H.J."/>
            <person name="Triplett B.A."/>
        </authorList>
    </citation>
    <scope>NUCLEOTIDE SEQUENCE [LARGE SCALE GENOMIC DNA]</scope>
    <source>
        <strain evidence="1 2">DSM 43151</strain>
    </source>
</reference>
<proteinExistence type="predicted"/>